<dbReference type="CDD" id="cd02440">
    <property type="entry name" value="AdoMet_MTases"/>
    <property type="match status" value="1"/>
</dbReference>
<dbReference type="InterPro" id="IPR004398">
    <property type="entry name" value="RNA_MeTrfase_RsmD"/>
</dbReference>
<sequence length="221" mass="23941">MSDLAMQKKKPAKVPVHGPQHSKQVRIIGGSWKRTPLPVLDALGLRPTPDRVRETVFNWLNHLLDNWSQSQVLDLFAGSGALGFEAASRGAGAVTMIDANTGVVRQLDAIKEKLKAANVTVLRADALAAAQSLALRGQRFDVIFLDPPYGLNLLERSLPLCQALVKEGGLVYAEAEAPLMGEEEEGGGGEAPDWLAPWEVVRFDKAGLVHFHLLRLRAKGA</sequence>
<dbReference type="Gene3D" id="3.40.50.150">
    <property type="entry name" value="Vaccinia Virus protein VP39"/>
    <property type="match status" value="1"/>
</dbReference>
<dbReference type="PROSITE" id="PS00092">
    <property type="entry name" value="N6_MTASE"/>
    <property type="match status" value="1"/>
</dbReference>
<evidence type="ECO:0000313" key="4">
    <source>
        <dbReference type="EMBL" id="GGC09073.1"/>
    </source>
</evidence>
<dbReference type="SUPFAM" id="SSF53335">
    <property type="entry name" value="S-adenosyl-L-methionine-dependent methyltransferases"/>
    <property type="match status" value="1"/>
</dbReference>
<dbReference type="GO" id="GO:0032259">
    <property type="term" value="P:methylation"/>
    <property type="evidence" value="ECO:0007669"/>
    <property type="project" value="UniProtKB-KW"/>
</dbReference>
<proteinExistence type="predicted"/>
<evidence type="ECO:0000256" key="3">
    <source>
        <dbReference type="SAM" id="MobiDB-lite"/>
    </source>
</evidence>
<dbReference type="InterPro" id="IPR002052">
    <property type="entry name" value="DNA_methylase_N6_adenine_CS"/>
</dbReference>
<reference evidence="5" key="1">
    <citation type="journal article" date="2019" name="Int. J. Syst. Evol. Microbiol.">
        <title>The Global Catalogue of Microorganisms (GCM) 10K type strain sequencing project: providing services to taxonomists for standard genome sequencing and annotation.</title>
        <authorList>
            <consortium name="The Broad Institute Genomics Platform"/>
            <consortium name="The Broad Institute Genome Sequencing Center for Infectious Disease"/>
            <person name="Wu L."/>
            <person name="Ma J."/>
        </authorList>
    </citation>
    <scope>NUCLEOTIDE SEQUENCE [LARGE SCALE GENOMIC DNA]</scope>
    <source>
        <strain evidence="5">CGMCC 1.15931</strain>
    </source>
</reference>
<dbReference type="PANTHER" id="PTHR43542:SF1">
    <property type="entry name" value="METHYLTRANSFERASE"/>
    <property type="match status" value="1"/>
</dbReference>
<dbReference type="InterPro" id="IPR029063">
    <property type="entry name" value="SAM-dependent_MTases_sf"/>
</dbReference>
<gene>
    <name evidence="4" type="ORF">GCM10011572_33260</name>
</gene>
<dbReference type="EMBL" id="BMKG01000014">
    <property type="protein sequence ID" value="GGC09073.1"/>
    <property type="molecule type" value="Genomic_DNA"/>
</dbReference>
<evidence type="ECO:0000256" key="1">
    <source>
        <dbReference type="ARBA" id="ARBA00022603"/>
    </source>
</evidence>
<dbReference type="Pfam" id="PF03602">
    <property type="entry name" value="Cons_hypoth95"/>
    <property type="match status" value="1"/>
</dbReference>
<dbReference type="Proteomes" id="UP000622638">
    <property type="component" value="Unassembled WGS sequence"/>
</dbReference>
<protein>
    <submittedName>
        <fullName evidence="4">Methyltransferase</fullName>
    </submittedName>
</protein>
<name>A0ABQ1KVJ6_9BURK</name>
<keyword evidence="1 4" id="KW-0489">Methyltransferase</keyword>
<comment type="caution">
    <text evidence="4">The sequence shown here is derived from an EMBL/GenBank/DDBJ whole genome shotgun (WGS) entry which is preliminary data.</text>
</comment>
<accession>A0ABQ1KVJ6</accession>
<dbReference type="PANTHER" id="PTHR43542">
    <property type="entry name" value="METHYLTRANSFERASE"/>
    <property type="match status" value="1"/>
</dbReference>
<keyword evidence="5" id="KW-1185">Reference proteome</keyword>
<keyword evidence="2" id="KW-0808">Transferase</keyword>
<dbReference type="GO" id="GO:0008168">
    <property type="term" value="F:methyltransferase activity"/>
    <property type="evidence" value="ECO:0007669"/>
    <property type="project" value="UniProtKB-KW"/>
</dbReference>
<organism evidence="4 5">
    <name type="scientific">Pseudoduganella buxea</name>
    <dbReference type="NCBI Taxonomy" id="1949069"/>
    <lineage>
        <taxon>Bacteria</taxon>
        <taxon>Pseudomonadati</taxon>
        <taxon>Pseudomonadota</taxon>
        <taxon>Betaproteobacteria</taxon>
        <taxon>Burkholderiales</taxon>
        <taxon>Oxalobacteraceae</taxon>
        <taxon>Telluria group</taxon>
        <taxon>Pseudoduganella</taxon>
    </lineage>
</organism>
<evidence type="ECO:0000256" key="2">
    <source>
        <dbReference type="ARBA" id="ARBA00022679"/>
    </source>
</evidence>
<dbReference type="NCBIfam" id="TIGR00095">
    <property type="entry name" value="16S rRNA (guanine(966)-N(2))-methyltransferase RsmD"/>
    <property type="match status" value="1"/>
</dbReference>
<evidence type="ECO:0000313" key="5">
    <source>
        <dbReference type="Proteomes" id="UP000622638"/>
    </source>
</evidence>
<feature type="region of interest" description="Disordered" evidence="3">
    <location>
        <begin position="1"/>
        <end position="20"/>
    </location>
</feature>